<organism evidence="1">
    <name type="scientific">Physcomitrium patens</name>
    <name type="common">Spreading-leaved earth moss</name>
    <name type="synonym">Physcomitrella patens</name>
    <dbReference type="NCBI Taxonomy" id="3218"/>
    <lineage>
        <taxon>Eukaryota</taxon>
        <taxon>Viridiplantae</taxon>
        <taxon>Streptophyta</taxon>
        <taxon>Embryophyta</taxon>
        <taxon>Bryophyta</taxon>
        <taxon>Bryophytina</taxon>
        <taxon>Bryopsida</taxon>
        <taxon>Funariidae</taxon>
        <taxon>Funariales</taxon>
        <taxon>Funariaceae</taxon>
        <taxon>Physcomitrium</taxon>
    </lineage>
</organism>
<dbReference type="Gramene" id="Pp3c26_13350V3.1">
    <property type="protein sequence ID" value="PAC:32918369.CDS.1"/>
    <property type="gene ID" value="Pp3c26_13350"/>
</dbReference>
<keyword evidence="3" id="KW-1185">Reference proteome</keyword>
<reference evidence="1 3" key="2">
    <citation type="journal article" date="2018" name="Plant J.">
        <title>The Physcomitrella patens chromosome-scale assembly reveals moss genome structure and evolution.</title>
        <authorList>
            <person name="Lang D."/>
            <person name="Ullrich K.K."/>
            <person name="Murat F."/>
            <person name="Fuchs J."/>
            <person name="Jenkins J."/>
            <person name="Haas F.B."/>
            <person name="Piednoel M."/>
            <person name="Gundlach H."/>
            <person name="Van Bel M."/>
            <person name="Meyberg R."/>
            <person name="Vives C."/>
            <person name="Morata J."/>
            <person name="Symeonidi A."/>
            <person name="Hiss M."/>
            <person name="Muchero W."/>
            <person name="Kamisugi Y."/>
            <person name="Saleh O."/>
            <person name="Blanc G."/>
            <person name="Decker E.L."/>
            <person name="van Gessel N."/>
            <person name="Grimwood J."/>
            <person name="Hayes R.D."/>
            <person name="Graham S.W."/>
            <person name="Gunter L.E."/>
            <person name="McDaniel S.F."/>
            <person name="Hoernstein S.N.W."/>
            <person name="Larsson A."/>
            <person name="Li F.W."/>
            <person name="Perroud P.F."/>
            <person name="Phillips J."/>
            <person name="Ranjan P."/>
            <person name="Rokshar D.S."/>
            <person name="Rothfels C.J."/>
            <person name="Schneider L."/>
            <person name="Shu S."/>
            <person name="Stevenson D.W."/>
            <person name="Thummler F."/>
            <person name="Tillich M."/>
            <person name="Villarreal Aguilar J.C."/>
            <person name="Widiez T."/>
            <person name="Wong G.K."/>
            <person name="Wymore A."/>
            <person name="Zhang Y."/>
            <person name="Zimmer A.D."/>
            <person name="Quatrano R.S."/>
            <person name="Mayer K.F.X."/>
            <person name="Goodstein D."/>
            <person name="Casacuberta J.M."/>
            <person name="Vandepoele K."/>
            <person name="Reski R."/>
            <person name="Cuming A.C."/>
            <person name="Tuskan G.A."/>
            <person name="Maumus F."/>
            <person name="Salse J."/>
            <person name="Schmutz J."/>
            <person name="Rensing S.A."/>
        </authorList>
    </citation>
    <scope>NUCLEOTIDE SEQUENCE [LARGE SCALE GENOMIC DNA]</scope>
    <source>
        <strain evidence="2 3">cv. Gransden 2004</strain>
    </source>
</reference>
<protein>
    <submittedName>
        <fullName evidence="1 2">Uncharacterized protein</fullName>
    </submittedName>
</protein>
<evidence type="ECO:0000313" key="1">
    <source>
        <dbReference type="EMBL" id="PNR27120.1"/>
    </source>
</evidence>
<proteinExistence type="predicted"/>
<dbReference type="Gramene" id="Pp3c26_13350V3.2">
    <property type="protein sequence ID" value="PAC:32918370.CDS.1"/>
    <property type="gene ID" value="Pp3c26_13350"/>
</dbReference>
<accession>A0A2K1ICV9</accession>
<dbReference type="EnsemblPlants" id="Pp3c26_13350V3.1">
    <property type="protein sequence ID" value="PAC:32918369.CDS.1"/>
    <property type="gene ID" value="Pp3c26_13350"/>
</dbReference>
<evidence type="ECO:0000313" key="3">
    <source>
        <dbReference type="Proteomes" id="UP000006727"/>
    </source>
</evidence>
<dbReference type="Proteomes" id="UP000006727">
    <property type="component" value="Chromosome 26"/>
</dbReference>
<dbReference type="EMBL" id="ABEU02000026">
    <property type="protein sequence ID" value="PNR27120.1"/>
    <property type="molecule type" value="Genomic_DNA"/>
</dbReference>
<reference evidence="2" key="3">
    <citation type="submission" date="2020-12" db="UniProtKB">
        <authorList>
            <consortium name="EnsemblPlants"/>
        </authorList>
    </citation>
    <scope>IDENTIFICATION</scope>
</reference>
<name>A0A2K1ICV9_PHYPA</name>
<sequence>MRRGGAAKVTPITAASECPAGAMCPARASPALYNACKRVGRSGVGGVGDDLKFFLFSSSASNFIFLSSSTLGIHEVASRRSHGVGRTYSYDARDKRRLSRRRREGGLLLVVSLHQSHNWMKIVRHCDDIHSSWGGF</sequence>
<dbReference type="InParanoid" id="A0A2K1ICV9"/>
<dbReference type="AlphaFoldDB" id="A0A2K1ICV9"/>
<reference evidence="1 3" key="1">
    <citation type="journal article" date="2008" name="Science">
        <title>The Physcomitrella genome reveals evolutionary insights into the conquest of land by plants.</title>
        <authorList>
            <person name="Rensing S."/>
            <person name="Lang D."/>
            <person name="Zimmer A."/>
            <person name="Terry A."/>
            <person name="Salamov A."/>
            <person name="Shapiro H."/>
            <person name="Nishiyama T."/>
            <person name="Perroud P.-F."/>
            <person name="Lindquist E."/>
            <person name="Kamisugi Y."/>
            <person name="Tanahashi T."/>
            <person name="Sakakibara K."/>
            <person name="Fujita T."/>
            <person name="Oishi K."/>
            <person name="Shin-I T."/>
            <person name="Kuroki Y."/>
            <person name="Toyoda A."/>
            <person name="Suzuki Y."/>
            <person name="Hashimoto A."/>
            <person name="Yamaguchi K."/>
            <person name="Sugano A."/>
            <person name="Kohara Y."/>
            <person name="Fujiyama A."/>
            <person name="Anterola A."/>
            <person name="Aoki S."/>
            <person name="Ashton N."/>
            <person name="Barbazuk W.B."/>
            <person name="Barker E."/>
            <person name="Bennetzen J."/>
            <person name="Bezanilla M."/>
            <person name="Blankenship R."/>
            <person name="Cho S.H."/>
            <person name="Dutcher S."/>
            <person name="Estelle M."/>
            <person name="Fawcett J.A."/>
            <person name="Gundlach H."/>
            <person name="Hanada K."/>
            <person name="Heyl A."/>
            <person name="Hicks K.A."/>
            <person name="Hugh J."/>
            <person name="Lohr M."/>
            <person name="Mayer K."/>
            <person name="Melkozernov A."/>
            <person name="Murata T."/>
            <person name="Nelson D."/>
            <person name="Pils B."/>
            <person name="Prigge M."/>
            <person name="Reiss B."/>
            <person name="Renner T."/>
            <person name="Rombauts S."/>
            <person name="Rushton P."/>
            <person name="Sanderfoot A."/>
            <person name="Schween G."/>
            <person name="Shiu S.-H."/>
            <person name="Stueber K."/>
            <person name="Theodoulou F.L."/>
            <person name="Tu H."/>
            <person name="Van de Peer Y."/>
            <person name="Verrier P.J."/>
            <person name="Waters E."/>
            <person name="Wood A."/>
            <person name="Yang L."/>
            <person name="Cove D."/>
            <person name="Cuming A."/>
            <person name="Hasebe M."/>
            <person name="Lucas S."/>
            <person name="Mishler D.B."/>
            <person name="Reski R."/>
            <person name="Grigoriev I."/>
            <person name="Quatrano R.S."/>
            <person name="Boore J.L."/>
        </authorList>
    </citation>
    <scope>NUCLEOTIDE SEQUENCE [LARGE SCALE GENOMIC DNA]</scope>
    <source>
        <strain evidence="2 3">cv. Gransden 2004</strain>
    </source>
</reference>
<evidence type="ECO:0000313" key="2">
    <source>
        <dbReference type="EnsemblPlants" id="PAC:32918369.CDS.1"/>
    </source>
</evidence>
<dbReference type="EnsemblPlants" id="Pp3c26_13350V3.2">
    <property type="protein sequence ID" value="PAC:32918370.CDS.1"/>
    <property type="gene ID" value="Pp3c26_13350"/>
</dbReference>
<gene>
    <name evidence="1" type="ORF">PHYPA_030601</name>
</gene>